<evidence type="ECO:0000256" key="7">
    <source>
        <dbReference type="HAMAP-Rule" id="MF_01057"/>
    </source>
</evidence>
<dbReference type="RefSeq" id="WP_066714770.1">
    <property type="nucleotide sequence ID" value="NZ_JARFNM010000001.1"/>
</dbReference>
<dbReference type="HAMAP" id="MF_01057">
    <property type="entry name" value="tRNA_methyltr_TrmB"/>
    <property type="match status" value="1"/>
</dbReference>
<evidence type="ECO:0000256" key="1">
    <source>
        <dbReference type="ARBA" id="ARBA00000142"/>
    </source>
</evidence>
<keyword evidence="4 7" id="KW-0808">Transferase</keyword>
<dbReference type="Proteomes" id="UP000070080">
    <property type="component" value="Unassembled WGS sequence"/>
</dbReference>
<dbReference type="PANTHER" id="PTHR23417">
    <property type="entry name" value="3-DEOXY-D-MANNO-OCTULOSONIC-ACID TRANSFERASE/TRNA GUANINE-N 7 - -METHYLTRANSFERASE"/>
    <property type="match status" value="1"/>
</dbReference>
<dbReference type="GO" id="GO:0008176">
    <property type="term" value="F:tRNA (guanine(46)-N7)-methyltransferase activity"/>
    <property type="evidence" value="ECO:0007669"/>
    <property type="project" value="UniProtKB-UniRule"/>
</dbReference>
<keyword evidence="3 7" id="KW-0489">Methyltransferase</keyword>
<dbReference type="InterPro" id="IPR029063">
    <property type="entry name" value="SAM-dependent_MTases_sf"/>
</dbReference>
<name>A0A133Y7M1_9FIRM</name>
<evidence type="ECO:0000313" key="8">
    <source>
        <dbReference type="EMBL" id="KXB39191.1"/>
    </source>
</evidence>
<dbReference type="PROSITE" id="PS51625">
    <property type="entry name" value="SAM_MT_TRMB"/>
    <property type="match status" value="1"/>
</dbReference>
<feature type="binding site" evidence="7">
    <location>
        <position position="87"/>
    </location>
    <ligand>
        <name>S-adenosyl-L-methionine</name>
        <dbReference type="ChEBI" id="CHEBI:59789"/>
    </ligand>
</feature>
<organism evidence="8 9">
    <name type="scientific">Amygdalobacter nucleatus</name>
    <dbReference type="NCBI Taxonomy" id="3029274"/>
    <lineage>
        <taxon>Bacteria</taxon>
        <taxon>Bacillati</taxon>
        <taxon>Bacillota</taxon>
        <taxon>Clostridia</taxon>
        <taxon>Eubacteriales</taxon>
        <taxon>Oscillospiraceae</taxon>
        <taxon>Amygdalobacter</taxon>
    </lineage>
</organism>
<comment type="caution">
    <text evidence="7">Lacks conserved residue(s) required for the propagation of feature annotation.</text>
</comment>
<dbReference type="Pfam" id="PF02390">
    <property type="entry name" value="Methyltransf_4"/>
    <property type="match status" value="1"/>
</dbReference>
<comment type="catalytic activity">
    <reaction evidence="1 7">
        <text>guanosine(46) in tRNA + S-adenosyl-L-methionine = N(7)-methylguanosine(46) in tRNA + S-adenosyl-L-homocysteine</text>
        <dbReference type="Rhea" id="RHEA:42708"/>
        <dbReference type="Rhea" id="RHEA-COMP:10188"/>
        <dbReference type="Rhea" id="RHEA-COMP:10189"/>
        <dbReference type="ChEBI" id="CHEBI:57856"/>
        <dbReference type="ChEBI" id="CHEBI:59789"/>
        <dbReference type="ChEBI" id="CHEBI:74269"/>
        <dbReference type="ChEBI" id="CHEBI:74480"/>
        <dbReference type="EC" id="2.1.1.33"/>
    </reaction>
</comment>
<dbReference type="Gene3D" id="3.40.50.150">
    <property type="entry name" value="Vaccinia Virus protein VP39"/>
    <property type="match status" value="1"/>
</dbReference>
<sequence>MRVRKKKWAKDAIAKIEQCLTGEAACAYKGKWRSRFDSEQMAKLAKSELVPTDLNATPLYLEIGCGKGKFVSELALKNPKSQIVAMDSEINALCFAAKKVEAANLPVSLIFGTAENLKDLFSEQEVDRIYLNFSTPWPKTAHHKRRLTYPTFLADYQEILKTGGEIIVKTDNDEFFQASQAYLKYMGFQLKLVKGNLQIDEDVTGIMTEYEARFREQGLPIYQLVAIKLPLAEQLKEQAKWQAANSPLRANTDWQYDFDYYAKLCERKKHL</sequence>
<comment type="function">
    <text evidence="2 7">Catalyzes the formation of N(7)-methylguanine at position 46 (m7G46) in tRNA.</text>
</comment>
<feature type="binding site" evidence="7">
    <location>
        <position position="139"/>
    </location>
    <ligand>
        <name>substrate</name>
    </ligand>
</feature>
<keyword evidence="9" id="KW-1185">Reference proteome</keyword>
<reference evidence="9" key="1">
    <citation type="submission" date="2016-01" db="EMBL/GenBank/DDBJ databases">
        <authorList>
            <person name="Mitreva M."/>
            <person name="Pepin K.H."/>
            <person name="Mihindukulasuriya K.A."/>
            <person name="Fulton R."/>
            <person name="Fronick C."/>
            <person name="O'Laughlin M."/>
            <person name="Miner T."/>
            <person name="Herter B."/>
            <person name="Rosa B.A."/>
            <person name="Cordes M."/>
            <person name="Tomlinson C."/>
            <person name="Wollam A."/>
            <person name="Palsikar V.B."/>
            <person name="Mardis E.R."/>
            <person name="Wilson R.K."/>
        </authorList>
    </citation>
    <scope>NUCLEOTIDE SEQUENCE [LARGE SCALE GENOMIC DNA]</scope>
    <source>
        <strain evidence="9">KA00274</strain>
    </source>
</reference>
<dbReference type="EC" id="2.1.1.33" evidence="7"/>
<evidence type="ECO:0000256" key="4">
    <source>
        <dbReference type="ARBA" id="ARBA00022679"/>
    </source>
</evidence>
<keyword evidence="6 7" id="KW-0819">tRNA processing</keyword>
<dbReference type="NCBIfam" id="NF001080">
    <property type="entry name" value="PRK00121.2-2"/>
    <property type="match status" value="1"/>
</dbReference>
<dbReference type="STRING" id="1497955.HMPREF1872_01222"/>
<dbReference type="InterPro" id="IPR003358">
    <property type="entry name" value="tRNA_(Gua-N-7)_MeTrfase_Trmb"/>
</dbReference>
<gene>
    <name evidence="7" type="primary">trmB</name>
    <name evidence="8" type="ORF">HMPREF1872_01222</name>
</gene>
<feature type="binding site" evidence="7">
    <location>
        <position position="62"/>
    </location>
    <ligand>
        <name>S-adenosyl-L-methionine</name>
        <dbReference type="ChEBI" id="CHEBI:59789"/>
    </ligand>
</feature>
<comment type="similarity">
    <text evidence="7">Belongs to the class I-like SAM-binding methyltransferase superfamily. TrmB family.</text>
</comment>
<dbReference type="UniPathway" id="UPA00989"/>
<dbReference type="OrthoDB" id="9802090at2"/>
<feature type="binding site" evidence="7">
    <location>
        <position position="171"/>
    </location>
    <ligand>
        <name>substrate</name>
    </ligand>
</feature>
<keyword evidence="5 7" id="KW-0949">S-adenosyl-L-methionine</keyword>
<evidence type="ECO:0000256" key="6">
    <source>
        <dbReference type="ARBA" id="ARBA00022694"/>
    </source>
</evidence>
<dbReference type="EMBL" id="LSCV01000042">
    <property type="protein sequence ID" value="KXB39191.1"/>
    <property type="molecule type" value="Genomic_DNA"/>
</dbReference>
<evidence type="ECO:0000256" key="2">
    <source>
        <dbReference type="ARBA" id="ARBA00003015"/>
    </source>
</evidence>
<evidence type="ECO:0000256" key="3">
    <source>
        <dbReference type="ARBA" id="ARBA00022603"/>
    </source>
</evidence>
<feature type="binding site" evidence="7">
    <location>
        <begin position="208"/>
        <end position="211"/>
    </location>
    <ligand>
        <name>substrate</name>
    </ligand>
</feature>
<dbReference type="NCBIfam" id="TIGR00091">
    <property type="entry name" value="tRNA (guanosine(46)-N7)-methyltransferase TrmB"/>
    <property type="match status" value="1"/>
</dbReference>
<dbReference type="PANTHER" id="PTHR23417:SF14">
    <property type="entry name" value="PENTACOTRIPEPTIDE-REPEAT REGION OF PRORP DOMAIN-CONTAINING PROTEIN"/>
    <property type="match status" value="1"/>
</dbReference>
<proteinExistence type="inferred from homology"/>
<dbReference type="SUPFAM" id="SSF53335">
    <property type="entry name" value="S-adenosyl-L-methionine-dependent methyltransferases"/>
    <property type="match status" value="1"/>
</dbReference>
<dbReference type="AlphaFoldDB" id="A0A133Y7M1"/>
<evidence type="ECO:0000313" key="9">
    <source>
        <dbReference type="Proteomes" id="UP000070080"/>
    </source>
</evidence>
<comment type="caution">
    <text evidence="8">The sequence shown here is derived from an EMBL/GenBank/DDBJ whole genome shotgun (WGS) entry which is preliminary data.</text>
</comment>
<protein>
    <recommendedName>
        <fullName evidence="7">tRNA (guanine-N(7)-)-methyltransferase</fullName>
        <ecNumber evidence="7">2.1.1.33</ecNumber>
    </recommendedName>
    <alternativeName>
        <fullName evidence="7">tRNA (guanine(46)-N(7))-methyltransferase</fullName>
    </alternativeName>
    <alternativeName>
        <fullName evidence="7">tRNA(m7G46)-methyltransferase</fullName>
    </alternativeName>
</protein>
<dbReference type="PATRIC" id="fig|1497955.3.peg.1188"/>
<dbReference type="GO" id="GO:0043527">
    <property type="term" value="C:tRNA methyltransferase complex"/>
    <property type="evidence" value="ECO:0007669"/>
    <property type="project" value="TreeGrafter"/>
</dbReference>
<comment type="pathway">
    <text evidence="7">tRNA modification; N(7)-methylguanine-tRNA biosynthesis.</text>
</comment>
<dbReference type="InterPro" id="IPR055361">
    <property type="entry name" value="tRNA_methyltr_TrmB_bact"/>
</dbReference>
<accession>A0A133Y7M1</accession>
<evidence type="ECO:0000256" key="5">
    <source>
        <dbReference type="ARBA" id="ARBA00022691"/>
    </source>
</evidence>
<dbReference type="CDD" id="cd02440">
    <property type="entry name" value="AdoMet_MTases"/>
    <property type="match status" value="1"/>
</dbReference>